<feature type="binding site" evidence="5">
    <location>
        <begin position="183"/>
        <end position="186"/>
    </location>
    <ligand>
        <name>substrate</name>
    </ligand>
</feature>
<keyword evidence="9" id="KW-1185">Reference proteome</keyword>
<keyword evidence="2 5" id="KW-0808">Transferase</keyword>
<comment type="similarity">
    <text evidence="5">Belongs to the protein N5-glutamine methyltransferase family. PrmC subfamily.</text>
</comment>
<evidence type="ECO:0000256" key="2">
    <source>
        <dbReference type="ARBA" id="ARBA00022679"/>
    </source>
</evidence>
<dbReference type="HAMAP" id="MF_02126">
    <property type="entry name" value="RF_methyltr_PrmC"/>
    <property type="match status" value="1"/>
</dbReference>
<feature type="binding site" evidence="5">
    <location>
        <position position="183"/>
    </location>
    <ligand>
        <name>S-adenosyl-L-methionine</name>
        <dbReference type="ChEBI" id="CHEBI:59789"/>
    </ligand>
</feature>
<feature type="binding site" evidence="5">
    <location>
        <begin position="117"/>
        <end position="121"/>
    </location>
    <ligand>
        <name>S-adenosyl-L-methionine</name>
        <dbReference type="ChEBI" id="CHEBI:59789"/>
    </ligand>
</feature>
<dbReference type="PANTHER" id="PTHR18895">
    <property type="entry name" value="HEMK METHYLTRANSFERASE"/>
    <property type="match status" value="1"/>
</dbReference>
<keyword evidence="1 5" id="KW-0489">Methyltransferase</keyword>
<dbReference type="PANTHER" id="PTHR18895:SF74">
    <property type="entry name" value="MTRF1L RELEASE FACTOR GLUTAMINE METHYLTRANSFERASE"/>
    <property type="match status" value="1"/>
</dbReference>
<comment type="catalytic activity">
    <reaction evidence="4 5">
        <text>L-glutaminyl-[peptide chain release factor] + S-adenosyl-L-methionine = N(5)-methyl-L-glutaminyl-[peptide chain release factor] + S-adenosyl-L-homocysteine + H(+)</text>
        <dbReference type="Rhea" id="RHEA:42896"/>
        <dbReference type="Rhea" id="RHEA-COMP:10271"/>
        <dbReference type="Rhea" id="RHEA-COMP:10272"/>
        <dbReference type="ChEBI" id="CHEBI:15378"/>
        <dbReference type="ChEBI" id="CHEBI:30011"/>
        <dbReference type="ChEBI" id="CHEBI:57856"/>
        <dbReference type="ChEBI" id="CHEBI:59789"/>
        <dbReference type="ChEBI" id="CHEBI:61891"/>
        <dbReference type="EC" id="2.1.1.297"/>
    </reaction>
</comment>
<evidence type="ECO:0000256" key="4">
    <source>
        <dbReference type="ARBA" id="ARBA00048391"/>
    </source>
</evidence>
<protein>
    <recommendedName>
        <fullName evidence="5">Release factor glutamine methyltransferase</fullName>
        <shortName evidence="5">RF MTase</shortName>
        <ecNumber evidence="5">2.1.1.297</ecNumber>
    </recommendedName>
    <alternativeName>
        <fullName evidence="5">N5-glutamine methyltransferase PrmC</fullName>
    </alternativeName>
    <alternativeName>
        <fullName evidence="5">Protein-(glutamine-N5) MTase PrmC</fullName>
    </alternativeName>
    <alternativeName>
        <fullName evidence="5">Protein-glutamine N-methyltransferase PrmC</fullName>
    </alternativeName>
</protein>
<dbReference type="EC" id="2.1.1.297" evidence="5"/>
<comment type="function">
    <text evidence="5">Methylates the class 1 translation termination release factors RF1/PrfA and RF2/PrfB on the glutamine residue of the universally conserved GGQ motif.</text>
</comment>
<gene>
    <name evidence="5 8" type="primary">prmC</name>
    <name evidence="8" type="ORF">GCM10023116_41400</name>
</gene>
<evidence type="ECO:0000256" key="5">
    <source>
        <dbReference type="HAMAP-Rule" id="MF_02126"/>
    </source>
</evidence>
<dbReference type="InterPro" id="IPR029063">
    <property type="entry name" value="SAM-dependent_MTases_sf"/>
</dbReference>
<feature type="binding site" evidence="5">
    <location>
        <position position="140"/>
    </location>
    <ligand>
        <name>S-adenosyl-L-methionine</name>
        <dbReference type="ChEBI" id="CHEBI:59789"/>
    </ligand>
</feature>
<dbReference type="InterPro" id="IPR004556">
    <property type="entry name" value="HemK-like"/>
</dbReference>
<dbReference type="EMBL" id="BAABFL010000464">
    <property type="protein sequence ID" value="GAA4651856.1"/>
    <property type="molecule type" value="Genomic_DNA"/>
</dbReference>
<dbReference type="InterPro" id="IPR019874">
    <property type="entry name" value="RF_methyltr_PrmC"/>
</dbReference>
<evidence type="ECO:0000259" key="7">
    <source>
        <dbReference type="Pfam" id="PF17827"/>
    </source>
</evidence>
<dbReference type="InterPro" id="IPR002052">
    <property type="entry name" value="DNA_methylase_N6_adenine_CS"/>
</dbReference>
<name>A0ABP8V7T5_9GAMM</name>
<dbReference type="Proteomes" id="UP001500604">
    <property type="component" value="Unassembled WGS sequence"/>
</dbReference>
<dbReference type="SUPFAM" id="SSF53335">
    <property type="entry name" value="S-adenosyl-L-methionine-dependent methyltransferases"/>
    <property type="match status" value="1"/>
</dbReference>
<comment type="caution">
    <text evidence="8">The sequence shown here is derived from an EMBL/GenBank/DDBJ whole genome shotgun (WGS) entry which is preliminary data.</text>
</comment>
<feature type="domain" description="Release factor glutamine methyltransferase N-terminal" evidence="7">
    <location>
        <begin position="6"/>
        <end position="73"/>
    </location>
</feature>
<dbReference type="RefSeq" id="WP_345198313.1">
    <property type="nucleotide sequence ID" value="NZ_BAABFL010000464.1"/>
</dbReference>
<dbReference type="InterPro" id="IPR050320">
    <property type="entry name" value="N5-glutamine_MTase"/>
</dbReference>
<dbReference type="GO" id="GO:0032259">
    <property type="term" value="P:methylation"/>
    <property type="evidence" value="ECO:0007669"/>
    <property type="project" value="UniProtKB-KW"/>
</dbReference>
<dbReference type="InterPro" id="IPR040758">
    <property type="entry name" value="PrmC_N"/>
</dbReference>
<dbReference type="Gene3D" id="1.10.8.10">
    <property type="entry name" value="DNA helicase RuvA subunit, C-terminal domain"/>
    <property type="match status" value="1"/>
</dbReference>
<reference evidence="9" key="1">
    <citation type="journal article" date="2019" name="Int. J. Syst. Evol. Microbiol.">
        <title>The Global Catalogue of Microorganisms (GCM) 10K type strain sequencing project: providing services to taxonomists for standard genome sequencing and annotation.</title>
        <authorList>
            <consortium name="The Broad Institute Genomics Platform"/>
            <consortium name="The Broad Institute Genome Sequencing Center for Infectious Disease"/>
            <person name="Wu L."/>
            <person name="Ma J."/>
        </authorList>
    </citation>
    <scope>NUCLEOTIDE SEQUENCE [LARGE SCALE GENOMIC DNA]</scope>
    <source>
        <strain evidence="9">JCM 17805</strain>
    </source>
</reference>
<feature type="binding site" evidence="5">
    <location>
        <position position="168"/>
    </location>
    <ligand>
        <name>S-adenosyl-L-methionine</name>
        <dbReference type="ChEBI" id="CHEBI:59789"/>
    </ligand>
</feature>
<dbReference type="NCBIfam" id="TIGR00536">
    <property type="entry name" value="hemK_fam"/>
    <property type="match status" value="1"/>
</dbReference>
<evidence type="ECO:0000313" key="8">
    <source>
        <dbReference type="EMBL" id="GAA4651856.1"/>
    </source>
</evidence>
<dbReference type="Gene3D" id="3.40.50.150">
    <property type="entry name" value="Vaccinia Virus protein VP39"/>
    <property type="match status" value="1"/>
</dbReference>
<sequence>MQVRDILQRARELTSLSSTPALDVELLLCHVLNKPRSWLFTWPEYELTADQLATVNQLIDQRLTGHPVAYLIGTRDFWNLTLNVSPDTLIPRPDTELLVEQALARLDPSPHKVADLGTGTGAIALALAAERPNWQVIGTDRIEAAVQLARHNADMNGLRHVQFYTGTWCDALPDKDYDLIVSNPPYIRADDPHLHQGDARFEPSSALTSGIDGLDDIRIIAKQALQHLNPRGWLILEHGYDQGNDVRNILKQQHYTDIETLRDLAGHERITRGRRLD</sequence>
<dbReference type="InterPro" id="IPR007848">
    <property type="entry name" value="Small_mtfrase_dom"/>
</dbReference>
<dbReference type="GO" id="GO:0008168">
    <property type="term" value="F:methyltransferase activity"/>
    <property type="evidence" value="ECO:0007669"/>
    <property type="project" value="UniProtKB-KW"/>
</dbReference>
<evidence type="ECO:0000256" key="3">
    <source>
        <dbReference type="ARBA" id="ARBA00022691"/>
    </source>
</evidence>
<feature type="domain" description="Methyltransferase small" evidence="6">
    <location>
        <begin position="95"/>
        <end position="189"/>
    </location>
</feature>
<accession>A0ABP8V7T5</accession>
<organism evidence="8 9">
    <name type="scientific">Kistimonas scapharcae</name>
    <dbReference type="NCBI Taxonomy" id="1036133"/>
    <lineage>
        <taxon>Bacteria</taxon>
        <taxon>Pseudomonadati</taxon>
        <taxon>Pseudomonadota</taxon>
        <taxon>Gammaproteobacteria</taxon>
        <taxon>Oceanospirillales</taxon>
        <taxon>Endozoicomonadaceae</taxon>
        <taxon>Kistimonas</taxon>
    </lineage>
</organism>
<evidence type="ECO:0000313" key="9">
    <source>
        <dbReference type="Proteomes" id="UP001500604"/>
    </source>
</evidence>
<dbReference type="Pfam" id="PF17827">
    <property type="entry name" value="PrmC_N"/>
    <property type="match status" value="1"/>
</dbReference>
<dbReference type="NCBIfam" id="TIGR03534">
    <property type="entry name" value="RF_mod_PrmC"/>
    <property type="match status" value="1"/>
</dbReference>
<dbReference type="CDD" id="cd02440">
    <property type="entry name" value="AdoMet_MTases"/>
    <property type="match status" value="1"/>
</dbReference>
<keyword evidence="3 5" id="KW-0949">S-adenosyl-L-methionine</keyword>
<evidence type="ECO:0000259" key="6">
    <source>
        <dbReference type="Pfam" id="PF05175"/>
    </source>
</evidence>
<dbReference type="Pfam" id="PF05175">
    <property type="entry name" value="MTS"/>
    <property type="match status" value="1"/>
</dbReference>
<dbReference type="PROSITE" id="PS00092">
    <property type="entry name" value="N6_MTASE"/>
    <property type="match status" value="1"/>
</dbReference>
<evidence type="ECO:0000256" key="1">
    <source>
        <dbReference type="ARBA" id="ARBA00022603"/>
    </source>
</evidence>
<proteinExistence type="inferred from homology"/>